<organism evidence="8 9">
    <name type="scientific">Methylohalomonas lacus</name>
    <dbReference type="NCBI Taxonomy" id="398773"/>
    <lineage>
        <taxon>Bacteria</taxon>
        <taxon>Pseudomonadati</taxon>
        <taxon>Pseudomonadota</taxon>
        <taxon>Gammaproteobacteria</taxon>
        <taxon>Methylohalomonadales</taxon>
        <taxon>Methylohalomonadaceae</taxon>
        <taxon>Methylohalomonas</taxon>
    </lineage>
</organism>
<dbReference type="EMBL" id="JANUCT010000015">
    <property type="protein sequence ID" value="MCS3904047.1"/>
    <property type="molecule type" value="Genomic_DNA"/>
</dbReference>
<keyword evidence="2" id="KW-0479">Metal-binding</keyword>
<evidence type="ECO:0000256" key="5">
    <source>
        <dbReference type="ARBA" id="ARBA00023014"/>
    </source>
</evidence>
<keyword evidence="5" id="KW-0411">Iron-sulfur</keyword>
<dbReference type="NCBIfam" id="TIGR02378">
    <property type="entry name" value="nirD_assim_sml"/>
    <property type="match status" value="1"/>
</dbReference>
<dbReference type="GO" id="GO:0046872">
    <property type="term" value="F:metal ion binding"/>
    <property type="evidence" value="ECO:0007669"/>
    <property type="project" value="UniProtKB-KW"/>
</dbReference>
<feature type="domain" description="Rieske" evidence="7">
    <location>
        <begin position="11"/>
        <end position="107"/>
    </location>
</feature>
<keyword evidence="9" id="KW-1185">Reference proteome</keyword>
<dbReference type="PANTHER" id="PTHR21496:SF23">
    <property type="entry name" value="3-PHENYLPROPIONATE_CINNAMIC ACID DIOXYGENASE FERREDOXIN SUBUNIT"/>
    <property type="match status" value="1"/>
</dbReference>
<dbReference type="InterPro" id="IPR036922">
    <property type="entry name" value="Rieske_2Fe-2S_sf"/>
</dbReference>
<dbReference type="SUPFAM" id="SSF50022">
    <property type="entry name" value="ISP domain"/>
    <property type="match status" value="1"/>
</dbReference>
<evidence type="ECO:0000259" key="7">
    <source>
        <dbReference type="PROSITE" id="PS51296"/>
    </source>
</evidence>
<keyword evidence="1" id="KW-0001">2Fe-2S</keyword>
<dbReference type="InterPro" id="IPR017941">
    <property type="entry name" value="Rieske_2Fe-2S"/>
</dbReference>
<dbReference type="InterPro" id="IPR012748">
    <property type="entry name" value="Rieske-like_NirD"/>
</dbReference>
<proteinExistence type="predicted"/>
<accession>A0AAE3L5U4</accession>
<evidence type="ECO:0000313" key="9">
    <source>
        <dbReference type="Proteomes" id="UP001204445"/>
    </source>
</evidence>
<dbReference type="RefSeq" id="WP_259056150.1">
    <property type="nucleotide sequence ID" value="NZ_JANUCT010000015.1"/>
</dbReference>
<protein>
    <submittedName>
        <fullName evidence="8">Nitrite reductase (NADH) small subunit</fullName>
        <ecNumber evidence="8">1.7.1.15</ecNumber>
    </submittedName>
</protein>
<dbReference type="Pfam" id="PF00355">
    <property type="entry name" value="Rieske"/>
    <property type="match status" value="1"/>
</dbReference>
<dbReference type="PANTHER" id="PTHR21496">
    <property type="entry name" value="FERREDOXIN-RELATED"/>
    <property type="match status" value="1"/>
</dbReference>
<dbReference type="EC" id="1.7.1.15" evidence="8"/>
<evidence type="ECO:0000313" key="8">
    <source>
        <dbReference type="EMBL" id="MCS3904047.1"/>
    </source>
</evidence>
<dbReference type="PROSITE" id="PS51296">
    <property type="entry name" value="RIESKE"/>
    <property type="match status" value="1"/>
</dbReference>
<keyword evidence="3 8" id="KW-0560">Oxidoreductase</keyword>
<evidence type="ECO:0000256" key="1">
    <source>
        <dbReference type="ARBA" id="ARBA00022714"/>
    </source>
</evidence>
<dbReference type="Gene3D" id="2.102.10.10">
    <property type="entry name" value="Rieske [2Fe-2S] iron-sulphur domain"/>
    <property type="match status" value="1"/>
</dbReference>
<evidence type="ECO:0000256" key="2">
    <source>
        <dbReference type="ARBA" id="ARBA00022723"/>
    </source>
</evidence>
<evidence type="ECO:0000256" key="4">
    <source>
        <dbReference type="ARBA" id="ARBA00023004"/>
    </source>
</evidence>
<dbReference type="Proteomes" id="UP001204445">
    <property type="component" value="Unassembled WGS sequence"/>
</dbReference>
<evidence type="ECO:0000256" key="6">
    <source>
        <dbReference type="ARBA" id="ARBA00023063"/>
    </source>
</evidence>
<reference evidence="8" key="1">
    <citation type="submission" date="2022-08" db="EMBL/GenBank/DDBJ databases">
        <title>Genomic Encyclopedia of Type Strains, Phase III (KMG-III): the genomes of soil and plant-associated and newly described type strains.</title>
        <authorList>
            <person name="Whitman W."/>
        </authorList>
    </citation>
    <scope>NUCLEOTIDE SEQUENCE</scope>
    <source>
        <strain evidence="8">HMT 1</strain>
    </source>
</reference>
<gene>
    <name evidence="8" type="ORF">J2T55_002080</name>
</gene>
<keyword evidence="6" id="KW-0534">Nitrate assimilation</keyword>
<dbReference type="AlphaFoldDB" id="A0AAE3L5U4"/>
<comment type="caution">
    <text evidence="8">The sequence shown here is derived from an EMBL/GenBank/DDBJ whole genome shotgun (WGS) entry which is preliminary data.</text>
</comment>
<evidence type="ECO:0000256" key="3">
    <source>
        <dbReference type="ARBA" id="ARBA00023002"/>
    </source>
</evidence>
<dbReference type="CDD" id="cd03530">
    <property type="entry name" value="Rieske_NirD_small_Bacillus"/>
    <property type="match status" value="1"/>
</dbReference>
<name>A0AAE3L5U4_9GAMM</name>
<sequence length="112" mass="11993">MGAAQKMVEDWIEVGPLDAIPRLGARTVKSGQNTIAVFRTRDDQVFALDDQCPHRGGPLSQGIVTGCQVICPLHDWCIRLEDGAAETPDEGQTGSYPVKVDAGVVYLSLTPA</sequence>
<dbReference type="GO" id="GO:0051537">
    <property type="term" value="F:2 iron, 2 sulfur cluster binding"/>
    <property type="evidence" value="ECO:0007669"/>
    <property type="project" value="UniProtKB-KW"/>
</dbReference>
<dbReference type="GO" id="GO:0106316">
    <property type="term" value="F:nitrite reductase (NADH) activity"/>
    <property type="evidence" value="ECO:0007669"/>
    <property type="project" value="UniProtKB-EC"/>
</dbReference>
<dbReference type="GO" id="GO:0042128">
    <property type="term" value="P:nitrate assimilation"/>
    <property type="evidence" value="ECO:0007669"/>
    <property type="project" value="UniProtKB-KW"/>
</dbReference>
<keyword evidence="4" id="KW-0408">Iron</keyword>